<keyword evidence="14" id="KW-0653">Protein transport</keyword>
<comment type="catalytic activity">
    <reaction evidence="22">
        <text>L-lysyl-[histone] + acetyl-CoA = N(6)-acetyl-L-lysyl-[histone] + CoA + H(+)</text>
        <dbReference type="Rhea" id="RHEA:21992"/>
        <dbReference type="Rhea" id="RHEA-COMP:9845"/>
        <dbReference type="Rhea" id="RHEA-COMP:11338"/>
        <dbReference type="ChEBI" id="CHEBI:15378"/>
        <dbReference type="ChEBI" id="CHEBI:29969"/>
        <dbReference type="ChEBI" id="CHEBI:57287"/>
        <dbReference type="ChEBI" id="CHEBI:57288"/>
        <dbReference type="ChEBI" id="CHEBI:61930"/>
        <dbReference type="EC" id="2.3.1.48"/>
    </reaction>
    <physiologicalReaction direction="left-to-right" evidence="22">
        <dbReference type="Rhea" id="RHEA:21993"/>
    </physiologicalReaction>
</comment>
<dbReference type="Gene3D" id="1.25.40.990">
    <property type="match status" value="1"/>
</dbReference>
<dbReference type="GO" id="GO:0002376">
    <property type="term" value="P:immune system process"/>
    <property type="evidence" value="ECO:0007669"/>
    <property type="project" value="UniProtKB-KW"/>
</dbReference>
<keyword evidence="17" id="KW-0175">Coiled coil</keyword>
<dbReference type="GO" id="GO:0061733">
    <property type="term" value="F:protein-lysine-acetyltransferase activity"/>
    <property type="evidence" value="ECO:0007669"/>
    <property type="project" value="UniProtKB-EC"/>
</dbReference>
<dbReference type="GO" id="GO:0015031">
    <property type="term" value="P:protein transport"/>
    <property type="evidence" value="ECO:0007669"/>
    <property type="project" value="UniProtKB-KW"/>
</dbReference>
<keyword evidence="8" id="KW-0488">Methylation</keyword>
<evidence type="ECO:0000256" key="23">
    <source>
        <dbReference type="ARBA" id="ARBA00055631"/>
    </source>
</evidence>
<keyword evidence="9" id="KW-0963">Cytoplasm</keyword>
<keyword evidence="20" id="KW-0012">Acyltransferase</keyword>
<comment type="subcellular location">
    <subcellularLocation>
        <location evidence="1">Chromosome</location>
    </subcellularLocation>
    <subcellularLocation>
        <location evidence="2">Cytoplasm</location>
    </subcellularLocation>
    <subcellularLocation>
        <location evidence="3">Nucleus</location>
        <location evidence="3">Nuclear pore complex</location>
    </subcellularLocation>
    <subcellularLocation>
        <location evidence="4">Nucleus</location>
        <location evidence="4">Nucleoplasm</location>
    </subcellularLocation>
</comment>
<dbReference type="STRING" id="7757.ENSPMAP00000007869"/>
<evidence type="ECO:0000256" key="20">
    <source>
        <dbReference type="ARBA" id="ARBA00023315"/>
    </source>
</evidence>
<evidence type="ECO:0000313" key="27">
    <source>
        <dbReference type="Ensembl" id="ENSPMAP00000007869.1"/>
    </source>
</evidence>
<comment type="similarity">
    <text evidence="21">Belongs to the SAC3 family.</text>
</comment>
<dbReference type="InterPro" id="IPR005062">
    <property type="entry name" value="SAC3/GANP/THP3_conserved"/>
</dbReference>
<feature type="region of interest" description="Disordered" evidence="25">
    <location>
        <begin position="545"/>
        <end position="657"/>
    </location>
</feature>
<evidence type="ECO:0000256" key="12">
    <source>
        <dbReference type="ARBA" id="ARBA00022816"/>
    </source>
</evidence>
<evidence type="ECO:0000256" key="10">
    <source>
        <dbReference type="ARBA" id="ARBA00022553"/>
    </source>
</evidence>
<evidence type="ECO:0000256" key="25">
    <source>
        <dbReference type="SAM" id="MobiDB-lite"/>
    </source>
</evidence>
<name>S4RRN3_PETMA</name>
<feature type="compositionally biased region" description="Low complexity" evidence="25">
    <location>
        <begin position="600"/>
        <end position="614"/>
    </location>
</feature>
<dbReference type="GO" id="GO:0005694">
    <property type="term" value="C:chromosome"/>
    <property type="evidence" value="ECO:0007669"/>
    <property type="project" value="UniProtKB-SubCell"/>
</dbReference>
<reference evidence="27" key="1">
    <citation type="submission" date="2025-08" db="UniProtKB">
        <authorList>
            <consortium name="Ensembl"/>
        </authorList>
    </citation>
    <scope>IDENTIFICATION</scope>
</reference>
<dbReference type="GO" id="GO:0005737">
    <property type="term" value="C:cytoplasm"/>
    <property type="evidence" value="ECO:0007669"/>
    <property type="project" value="UniProtKB-SubCell"/>
</dbReference>
<dbReference type="InterPro" id="IPR000717">
    <property type="entry name" value="PCI_dom"/>
</dbReference>
<evidence type="ECO:0000259" key="26">
    <source>
        <dbReference type="PROSITE" id="PS50250"/>
    </source>
</evidence>
<dbReference type="EC" id="2.3.1.48" evidence="5"/>
<keyword evidence="10" id="KW-0597">Phosphoprotein</keyword>
<proteinExistence type="inferred from homology"/>
<comment type="function">
    <text evidence="23">As a component of the TREX-2 complex, involved in the export of mRNAs to the cytoplasm through the nuclear pores. Through the acetylation of histones, affects the assembly of nucleosomes at immunoglobulin variable region genes and promotes the recruitment and positioning of transcription complex to favor DNA cytosine deaminase AICDA/AID targeting, hence promoting somatic hypermutations.</text>
</comment>
<keyword evidence="15" id="KW-0007">Acetylation</keyword>
<organism evidence="27">
    <name type="scientific">Petromyzon marinus</name>
    <name type="common">Sea lamprey</name>
    <dbReference type="NCBI Taxonomy" id="7757"/>
    <lineage>
        <taxon>Eukaryota</taxon>
        <taxon>Metazoa</taxon>
        <taxon>Chordata</taxon>
        <taxon>Craniata</taxon>
        <taxon>Vertebrata</taxon>
        <taxon>Cyclostomata</taxon>
        <taxon>Hyperoartia</taxon>
        <taxon>Petromyzontiformes</taxon>
        <taxon>Petromyzontidae</taxon>
        <taxon>Petromyzon</taxon>
    </lineage>
</organism>
<feature type="domain" description="PCI" evidence="26">
    <location>
        <begin position="344"/>
        <end position="526"/>
    </location>
</feature>
<evidence type="ECO:0000256" key="18">
    <source>
        <dbReference type="ARBA" id="ARBA00023132"/>
    </source>
</evidence>
<dbReference type="Ensembl" id="ENSPMAT00000007904.1">
    <property type="protein sequence ID" value="ENSPMAP00000007869.1"/>
    <property type="gene ID" value="ENSPMAG00000007140.1"/>
</dbReference>
<dbReference type="PANTHER" id="PTHR12436">
    <property type="entry name" value="80 KDA MCM3-ASSOCIATED PROTEIN"/>
    <property type="match status" value="1"/>
</dbReference>
<keyword evidence="16" id="KW-0811">Translocation</keyword>
<evidence type="ECO:0000256" key="22">
    <source>
        <dbReference type="ARBA" id="ARBA00048940"/>
    </source>
</evidence>
<reference evidence="27" key="2">
    <citation type="submission" date="2025-09" db="UniProtKB">
        <authorList>
            <consortium name="Ensembl"/>
        </authorList>
    </citation>
    <scope>IDENTIFICATION</scope>
</reference>
<dbReference type="Pfam" id="PF03399">
    <property type="entry name" value="SAC3_GANP"/>
    <property type="match status" value="1"/>
</dbReference>
<protein>
    <recommendedName>
        <fullName evidence="24">Germinal-center associated nuclear protein</fullName>
        <ecNumber evidence="5">2.3.1.48</ecNumber>
    </recommendedName>
</protein>
<evidence type="ECO:0000256" key="14">
    <source>
        <dbReference type="ARBA" id="ARBA00022927"/>
    </source>
</evidence>
<evidence type="ECO:0000256" key="6">
    <source>
        <dbReference type="ARBA" id="ARBA00022448"/>
    </source>
</evidence>
<dbReference type="InterPro" id="IPR045107">
    <property type="entry name" value="SAC3/GANP/THP3"/>
</dbReference>
<dbReference type="AlphaFoldDB" id="S4RRN3"/>
<accession>S4RRN3</accession>
<evidence type="ECO:0000256" key="3">
    <source>
        <dbReference type="ARBA" id="ARBA00004567"/>
    </source>
</evidence>
<dbReference type="GO" id="GO:0003676">
    <property type="term" value="F:nucleic acid binding"/>
    <property type="evidence" value="ECO:0007669"/>
    <property type="project" value="InterPro"/>
</dbReference>
<dbReference type="PANTHER" id="PTHR12436:SF3">
    <property type="entry name" value="GERMINAL-CENTER ASSOCIATED NUCLEAR PROTEIN"/>
    <property type="match status" value="1"/>
</dbReference>
<evidence type="ECO:0000256" key="8">
    <source>
        <dbReference type="ARBA" id="ARBA00022481"/>
    </source>
</evidence>
<evidence type="ECO:0000256" key="5">
    <source>
        <dbReference type="ARBA" id="ARBA00013184"/>
    </source>
</evidence>
<feature type="compositionally biased region" description="Pro residues" evidence="25">
    <location>
        <begin position="615"/>
        <end position="639"/>
    </location>
</feature>
<keyword evidence="7" id="KW-0158">Chromosome</keyword>
<dbReference type="GO" id="GO:0070390">
    <property type="term" value="C:transcription export complex 2"/>
    <property type="evidence" value="ECO:0007669"/>
    <property type="project" value="TreeGrafter"/>
</dbReference>
<evidence type="ECO:0000256" key="13">
    <source>
        <dbReference type="ARBA" id="ARBA00022859"/>
    </source>
</evidence>
<dbReference type="InterPro" id="IPR035979">
    <property type="entry name" value="RBD_domain_sf"/>
</dbReference>
<evidence type="ECO:0000256" key="9">
    <source>
        <dbReference type="ARBA" id="ARBA00022490"/>
    </source>
</evidence>
<keyword evidence="19" id="KW-0539">Nucleus</keyword>
<dbReference type="GO" id="GO:0006406">
    <property type="term" value="P:mRNA export from nucleus"/>
    <property type="evidence" value="ECO:0007669"/>
    <property type="project" value="TreeGrafter"/>
</dbReference>
<dbReference type="GeneTree" id="ENSGT00940000156322"/>
<feature type="compositionally biased region" description="Low complexity" evidence="25">
    <location>
        <begin position="640"/>
        <end position="650"/>
    </location>
</feature>
<evidence type="ECO:0000256" key="15">
    <source>
        <dbReference type="ARBA" id="ARBA00022990"/>
    </source>
</evidence>
<evidence type="ECO:0000256" key="2">
    <source>
        <dbReference type="ARBA" id="ARBA00004496"/>
    </source>
</evidence>
<dbReference type="SUPFAM" id="SSF54928">
    <property type="entry name" value="RNA-binding domain, RBD"/>
    <property type="match status" value="1"/>
</dbReference>
<evidence type="ECO:0000256" key="1">
    <source>
        <dbReference type="ARBA" id="ARBA00004286"/>
    </source>
</evidence>
<evidence type="ECO:0000256" key="17">
    <source>
        <dbReference type="ARBA" id="ARBA00023054"/>
    </source>
</evidence>
<dbReference type="FunFam" id="1.25.40.990:FF:000003">
    <property type="entry name" value="germinal-center associated nuclear protein isoform X2"/>
    <property type="match status" value="1"/>
</dbReference>
<evidence type="ECO:0000256" key="4">
    <source>
        <dbReference type="ARBA" id="ARBA00004642"/>
    </source>
</evidence>
<keyword evidence="18" id="KW-0906">Nuclear pore complex</keyword>
<evidence type="ECO:0000256" key="16">
    <source>
        <dbReference type="ARBA" id="ARBA00023010"/>
    </source>
</evidence>
<dbReference type="PROSITE" id="PS50250">
    <property type="entry name" value="PCI"/>
    <property type="match status" value="1"/>
</dbReference>
<evidence type="ECO:0000256" key="21">
    <source>
        <dbReference type="ARBA" id="ARBA00038443"/>
    </source>
</evidence>
<evidence type="ECO:0000256" key="7">
    <source>
        <dbReference type="ARBA" id="ARBA00022454"/>
    </source>
</evidence>
<keyword evidence="13" id="KW-0391">Immunity</keyword>
<dbReference type="GO" id="GO:0005643">
    <property type="term" value="C:nuclear pore"/>
    <property type="evidence" value="ECO:0007669"/>
    <property type="project" value="UniProtKB-SubCell"/>
</dbReference>
<keyword evidence="6" id="KW-0813">Transport</keyword>
<evidence type="ECO:0000256" key="11">
    <source>
        <dbReference type="ARBA" id="ARBA00022679"/>
    </source>
</evidence>
<evidence type="ECO:0000256" key="19">
    <source>
        <dbReference type="ARBA" id="ARBA00023242"/>
    </source>
</evidence>
<dbReference type="GO" id="GO:0005654">
    <property type="term" value="C:nucleoplasm"/>
    <property type="evidence" value="ECO:0007669"/>
    <property type="project" value="UniProtKB-SubCell"/>
</dbReference>
<sequence length="657" mass="72731">SSSQLCSIVCKHVPPERNTRDAVRAWFGKVRRISCHPQKNQAIVHFEDHALASAALRKGWKVGGKEVSLYWYRRRSGAGEPSWKQRCPSGELEVTENLQSNSFQYFAETMCASVIMESALKSPSKRLEPLRDAAAAESVELPVKVSRGGAAAKEEFTTVPLAHLKGSAAGNSEEKYQLLELRDKQMRQARTRRTELEKAKAIVGTCSDMCPEKERYLREIRKQLSIYEVIPGTDKVNHAAVIKEYSRSSADQEEPLPHELRPPHVLDMTMQYLVNSVMNIGEDNWAEWYDFVWNRTRGIRKDITQQHLCEPISVSLIEKCTRFHVLCAHHLCQQPMATFEPKINNENLTKCLQSLKEMYQDLANKGIYCSGEPEFRGYSVLLNLNHGDILREVQQFREEIRNSSPVKFAVQVFSALNSNNFVRFFKLVKSASYLNACLLHRYFTQVRRDALKALNVALTVPQRSSSLPLQQMMHTLLFTSEKEAAEFFSHYGLNVTDETVELNRSSFIEPECTLAMKKSSFIECKLTTLLGEVVNGAPLGGAPRHVPSSSFDLQGQYAGEGSAEGPIETNKDSQRPIAQGRGSSADAVAPIPALPPPQRPSVAAAAPPRVAAAVPVPPAAPAPPPAAAPPPIAVPPPAAAPVAAAARPPALIDEQVK</sequence>
<keyword evidence="11" id="KW-0808">Transferase</keyword>
<evidence type="ECO:0000256" key="24">
    <source>
        <dbReference type="ARBA" id="ARBA00069544"/>
    </source>
</evidence>
<dbReference type="HOGENOM" id="CLU_417742_0_0_1"/>
<keyword evidence="12" id="KW-0509">mRNA transport</keyword>